<feature type="compositionally biased region" description="Low complexity" evidence="1">
    <location>
        <begin position="70"/>
        <end position="79"/>
    </location>
</feature>
<keyword evidence="3" id="KW-1185">Reference proteome</keyword>
<reference evidence="2 3" key="1">
    <citation type="submission" date="2024-08" db="EMBL/GenBank/DDBJ databases">
        <title>The draft genome of Apodemus speciosus.</title>
        <authorList>
            <person name="Nabeshima K."/>
            <person name="Suzuki S."/>
            <person name="Onuma M."/>
        </authorList>
    </citation>
    <scope>NUCLEOTIDE SEQUENCE [LARGE SCALE GENOMIC DNA]</scope>
    <source>
        <strain evidence="2">IB14-021</strain>
    </source>
</reference>
<feature type="region of interest" description="Disordered" evidence="1">
    <location>
        <begin position="1"/>
        <end position="108"/>
    </location>
</feature>
<evidence type="ECO:0000313" key="2">
    <source>
        <dbReference type="EMBL" id="GAB1290566.1"/>
    </source>
</evidence>
<evidence type="ECO:0000256" key="1">
    <source>
        <dbReference type="SAM" id="MobiDB-lite"/>
    </source>
</evidence>
<protein>
    <submittedName>
        <fullName evidence="2">Uncharacterized protein</fullName>
    </submittedName>
</protein>
<proteinExistence type="predicted"/>
<evidence type="ECO:0000313" key="3">
    <source>
        <dbReference type="Proteomes" id="UP001623349"/>
    </source>
</evidence>
<accession>A0ABQ0EUS7</accession>
<dbReference type="EMBL" id="BAAFST010000006">
    <property type="protein sequence ID" value="GAB1290566.1"/>
    <property type="molecule type" value="Genomic_DNA"/>
</dbReference>
<comment type="caution">
    <text evidence="2">The sequence shown here is derived from an EMBL/GenBank/DDBJ whole genome shotgun (WGS) entry which is preliminary data.</text>
</comment>
<dbReference type="Proteomes" id="UP001623349">
    <property type="component" value="Unassembled WGS sequence"/>
</dbReference>
<sequence>MRAGKSSEAASREQQPDLGPAELDRTLKQASLLRRQAEGLLLARRRPEQSSPPPSPPRRRGPCVTGGDGAAATGEDAAGAEGGSNAQAPPSPAWMLSQGTQEKKISNL</sequence>
<gene>
    <name evidence="2" type="ORF">APTSU1_000579600</name>
</gene>
<name>A0ABQ0EUS7_APOSI</name>
<organism evidence="2 3">
    <name type="scientific">Apodemus speciosus</name>
    <name type="common">Large Japanese field mouse</name>
    <dbReference type="NCBI Taxonomy" id="105296"/>
    <lineage>
        <taxon>Eukaryota</taxon>
        <taxon>Metazoa</taxon>
        <taxon>Chordata</taxon>
        <taxon>Craniata</taxon>
        <taxon>Vertebrata</taxon>
        <taxon>Euteleostomi</taxon>
        <taxon>Mammalia</taxon>
        <taxon>Eutheria</taxon>
        <taxon>Euarchontoglires</taxon>
        <taxon>Glires</taxon>
        <taxon>Rodentia</taxon>
        <taxon>Myomorpha</taxon>
        <taxon>Muroidea</taxon>
        <taxon>Muridae</taxon>
        <taxon>Murinae</taxon>
        <taxon>Apodemus</taxon>
    </lineage>
</organism>